<dbReference type="InterPro" id="IPR036322">
    <property type="entry name" value="WD40_repeat_dom_sf"/>
</dbReference>
<comment type="subcellular location">
    <subcellularLocation>
        <location evidence="1">Nucleus</location>
    </subcellularLocation>
</comment>
<evidence type="ECO:0000313" key="6">
    <source>
        <dbReference type="WBParaSite" id="GPLIN_000134800"/>
    </source>
</evidence>
<protein>
    <submittedName>
        <fullName evidence="6">WD_REPEATS_REGION domain-containing protein</fullName>
    </submittedName>
</protein>
<evidence type="ECO:0000256" key="2">
    <source>
        <dbReference type="ARBA" id="ARBA00022574"/>
    </source>
</evidence>
<keyword evidence="4" id="KW-0539">Nucleus</keyword>
<dbReference type="WBParaSite" id="GPLIN_000134800">
    <property type="protein sequence ID" value="GPLIN_000134800"/>
    <property type="gene ID" value="GPLIN_000134800"/>
</dbReference>
<dbReference type="SMART" id="SM00320">
    <property type="entry name" value="WD40"/>
    <property type="match status" value="3"/>
</dbReference>
<reference evidence="6" key="3">
    <citation type="submission" date="2016-06" db="UniProtKB">
        <authorList>
            <consortium name="WormBaseParasite"/>
        </authorList>
    </citation>
    <scope>IDENTIFICATION</scope>
</reference>
<evidence type="ECO:0000256" key="1">
    <source>
        <dbReference type="ARBA" id="ARBA00004123"/>
    </source>
</evidence>
<name>A0A183BL66_GLOPA</name>
<keyword evidence="5" id="KW-1185">Reference proteome</keyword>
<sequence>MSVVNAQQCVVSTTTGDVRIVDCPLEPADGGGHSADGTIKMSTMAKYSRVHKYSASTALCVLNDEIFSGSDSGQIVRIQPDNHTSHATRLFAQDLMGVTSLAACGPSHLVSAHRTGQLHLWDVRNWPSTAMCADFGGPQPTLSRSVTALNNAVTALATHPAQHNVIAFGSQDGVVSFVDIRQTNRPLPIAFKVSRHPINRIKFHPIFANNLFSSSDAGLIHWDASALAYEVNPNPATDRRAVIGNESCADDVCEPMAVGDNEHTNIWLSAHASTSINLRVLIDEDPSMLSTFDVVHGATVAASHTAELVYMDNDKFTN</sequence>
<reference evidence="5" key="1">
    <citation type="submission" date="2013-12" db="EMBL/GenBank/DDBJ databases">
        <authorList>
            <person name="Aslett M."/>
        </authorList>
    </citation>
    <scope>NUCLEOTIDE SEQUENCE [LARGE SCALE GENOMIC DNA]</scope>
    <source>
        <strain evidence="5">Lindley</strain>
    </source>
</reference>
<evidence type="ECO:0000256" key="4">
    <source>
        <dbReference type="ARBA" id="ARBA00023242"/>
    </source>
</evidence>
<dbReference type="PANTHER" id="PTHR22652">
    <property type="entry name" value="NUCLEOPORIN NUP43"/>
    <property type="match status" value="1"/>
</dbReference>
<accession>A0A183BL66</accession>
<dbReference type="Gene3D" id="2.130.10.10">
    <property type="entry name" value="YVTN repeat-like/Quinoprotein amine dehydrogenase"/>
    <property type="match status" value="1"/>
</dbReference>
<dbReference type="GO" id="GO:0031080">
    <property type="term" value="C:nuclear pore outer ring"/>
    <property type="evidence" value="ECO:0007669"/>
    <property type="project" value="TreeGrafter"/>
</dbReference>
<dbReference type="AlphaFoldDB" id="A0A183BL66"/>
<keyword evidence="2" id="KW-0853">WD repeat</keyword>
<reference evidence="5" key="2">
    <citation type="submission" date="2014-05" db="EMBL/GenBank/DDBJ databases">
        <title>The genome and life-stage specific transcriptomes of Globodera pallida elucidate key aspects of plant parasitism by a cyst nematode.</title>
        <authorList>
            <person name="Cotton J.A."/>
            <person name="Lilley C.J."/>
            <person name="Jones L.M."/>
            <person name="Kikuchi T."/>
            <person name="Reid A.J."/>
            <person name="Thorpe P."/>
            <person name="Tsai I.J."/>
            <person name="Beasley H."/>
            <person name="Blok V."/>
            <person name="Cock P.J.A."/>
            <person name="Van den Akker S.E."/>
            <person name="Holroyd N."/>
            <person name="Hunt M."/>
            <person name="Mantelin S."/>
            <person name="Naghra H."/>
            <person name="Pain A."/>
            <person name="Palomares-Rius J.E."/>
            <person name="Zarowiecki M."/>
            <person name="Berriman M."/>
            <person name="Jones J.T."/>
            <person name="Urwin P.E."/>
        </authorList>
    </citation>
    <scope>NUCLEOTIDE SEQUENCE [LARGE SCALE GENOMIC DNA]</scope>
    <source>
        <strain evidence="5">Lindley</strain>
    </source>
</reference>
<dbReference type="InterPro" id="IPR001680">
    <property type="entry name" value="WD40_rpt"/>
</dbReference>
<dbReference type="Proteomes" id="UP000050741">
    <property type="component" value="Unassembled WGS sequence"/>
</dbReference>
<keyword evidence="3" id="KW-0677">Repeat</keyword>
<proteinExistence type="predicted"/>
<evidence type="ECO:0000256" key="3">
    <source>
        <dbReference type="ARBA" id="ARBA00022737"/>
    </source>
</evidence>
<organism evidence="5 6">
    <name type="scientific">Globodera pallida</name>
    <name type="common">Potato cyst nematode worm</name>
    <name type="synonym">Heterodera pallida</name>
    <dbReference type="NCBI Taxonomy" id="36090"/>
    <lineage>
        <taxon>Eukaryota</taxon>
        <taxon>Metazoa</taxon>
        <taxon>Ecdysozoa</taxon>
        <taxon>Nematoda</taxon>
        <taxon>Chromadorea</taxon>
        <taxon>Rhabditida</taxon>
        <taxon>Tylenchina</taxon>
        <taxon>Tylenchomorpha</taxon>
        <taxon>Tylenchoidea</taxon>
        <taxon>Heteroderidae</taxon>
        <taxon>Heteroderinae</taxon>
        <taxon>Globodera</taxon>
    </lineage>
</organism>
<evidence type="ECO:0000313" key="5">
    <source>
        <dbReference type="Proteomes" id="UP000050741"/>
    </source>
</evidence>
<dbReference type="PANTHER" id="PTHR22652:SF0">
    <property type="entry name" value="NUCLEOPORIN NUP43"/>
    <property type="match status" value="1"/>
</dbReference>
<dbReference type="SUPFAM" id="SSF50978">
    <property type="entry name" value="WD40 repeat-like"/>
    <property type="match status" value="1"/>
</dbReference>
<dbReference type="InterPro" id="IPR015943">
    <property type="entry name" value="WD40/YVTN_repeat-like_dom_sf"/>
</dbReference>